<dbReference type="AlphaFoldDB" id="A0A926VBB9"/>
<accession>A0A926VBB9</accession>
<evidence type="ECO:0000313" key="2">
    <source>
        <dbReference type="Proteomes" id="UP000641646"/>
    </source>
</evidence>
<dbReference type="EMBL" id="JACJPW010000011">
    <property type="protein sequence ID" value="MBD2180673.1"/>
    <property type="molecule type" value="Genomic_DNA"/>
</dbReference>
<name>A0A926VBB9_9CYAN</name>
<dbReference type="Proteomes" id="UP000641646">
    <property type="component" value="Unassembled WGS sequence"/>
</dbReference>
<reference evidence="1" key="1">
    <citation type="journal article" date="2015" name="ISME J.">
        <title>Draft Genome Sequence of Streptomyces incarnatus NRRL8089, which Produces the Nucleoside Antibiotic Sinefungin.</title>
        <authorList>
            <person name="Oshima K."/>
            <person name="Hattori M."/>
            <person name="Shimizu H."/>
            <person name="Fukuda K."/>
            <person name="Nemoto M."/>
            <person name="Inagaki K."/>
            <person name="Tamura T."/>
        </authorList>
    </citation>
    <scope>NUCLEOTIDE SEQUENCE</scope>
    <source>
        <strain evidence="1">FACHB-1375</strain>
    </source>
</reference>
<proteinExistence type="predicted"/>
<organism evidence="1 2">
    <name type="scientific">Aerosakkonema funiforme FACHB-1375</name>
    <dbReference type="NCBI Taxonomy" id="2949571"/>
    <lineage>
        <taxon>Bacteria</taxon>
        <taxon>Bacillati</taxon>
        <taxon>Cyanobacteriota</taxon>
        <taxon>Cyanophyceae</taxon>
        <taxon>Oscillatoriophycideae</taxon>
        <taxon>Aerosakkonematales</taxon>
        <taxon>Aerosakkonemataceae</taxon>
        <taxon>Aerosakkonema</taxon>
    </lineage>
</organism>
<keyword evidence="2" id="KW-1185">Reference proteome</keyword>
<evidence type="ECO:0000313" key="1">
    <source>
        <dbReference type="EMBL" id="MBD2180673.1"/>
    </source>
</evidence>
<reference evidence="1" key="2">
    <citation type="submission" date="2020-08" db="EMBL/GenBank/DDBJ databases">
        <authorList>
            <person name="Chen M."/>
            <person name="Teng W."/>
            <person name="Zhao L."/>
            <person name="Hu C."/>
            <person name="Zhou Y."/>
            <person name="Han B."/>
            <person name="Song L."/>
            <person name="Shu W."/>
        </authorList>
    </citation>
    <scope>NUCLEOTIDE SEQUENCE</scope>
    <source>
        <strain evidence="1">FACHB-1375</strain>
    </source>
</reference>
<gene>
    <name evidence="1" type="ORF">H6G03_06085</name>
</gene>
<dbReference type="RefSeq" id="WP_190463120.1">
    <property type="nucleotide sequence ID" value="NZ_JACJPW010000011.1"/>
</dbReference>
<comment type="caution">
    <text evidence="1">The sequence shown here is derived from an EMBL/GenBank/DDBJ whole genome shotgun (WGS) entry which is preliminary data.</text>
</comment>
<sequence length="68" mass="7590">MKGGVPSKTTLGAKQIVDQILVAGQISRKQHMLLTCAILSDAQLTDEDRRQINHIFDYIQVGRLKIVD</sequence>
<protein>
    <submittedName>
        <fullName evidence="1">Uncharacterized protein</fullName>
    </submittedName>
</protein>